<dbReference type="GO" id="GO:0006355">
    <property type="term" value="P:regulation of DNA-templated transcription"/>
    <property type="evidence" value="ECO:0007669"/>
    <property type="project" value="InterPro"/>
</dbReference>
<keyword evidence="2" id="KW-0805">Transcription regulation</keyword>
<dbReference type="GO" id="GO:0003677">
    <property type="term" value="F:DNA binding"/>
    <property type="evidence" value="ECO:0007669"/>
    <property type="project" value="UniProtKB-KW"/>
</dbReference>
<evidence type="ECO:0000256" key="3">
    <source>
        <dbReference type="ARBA" id="ARBA00023125"/>
    </source>
</evidence>
<feature type="region of interest" description="Disordered" evidence="6">
    <location>
        <begin position="161"/>
        <end position="202"/>
    </location>
</feature>
<gene>
    <name evidence="8" type="ORF">Taro_051471</name>
</gene>
<dbReference type="InterPro" id="IPR036093">
    <property type="entry name" value="NAC_dom_sf"/>
</dbReference>
<dbReference type="PROSITE" id="PS51005">
    <property type="entry name" value="NAC"/>
    <property type="match status" value="1"/>
</dbReference>
<proteinExistence type="predicted"/>
<keyword evidence="9" id="KW-1185">Reference proteome</keyword>
<dbReference type="AlphaFoldDB" id="A0A843XG18"/>
<dbReference type="GO" id="GO:0005634">
    <property type="term" value="C:nucleus"/>
    <property type="evidence" value="ECO:0007669"/>
    <property type="project" value="UniProtKB-SubCell"/>
</dbReference>
<name>A0A843XG18_COLES</name>
<dbReference type="PANTHER" id="PTHR31744:SF210">
    <property type="entry name" value="NAC DOMAIN-CONTAINING PROTEIN 86-LIKE"/>
    <property type="match status" value="1"/>
</dbReference>
<evidence type="ECO:0000256" key="6">
    <source>
        <dbReference type="SAM" id="MobiDB-lite"/>
    </source>
</evidence>
<feature type="domain" description="NAC" evidence="7">
    <location>
        <begin position="6"/>
        <end position="156"/>
    </location>
</feature>
<dbReference type="InterPro" id="IPR003441">
    <property type="entry name" value="NAC-dom"/>
</dbReference>
<evidence type="ECO:0000256" key="2">
    <source>
        <dbReference type="ARBA" id="ARBA00023015"/>
    </source>
</evidence>
<feature type="compositionally biased region" description="Basic and acidic residues" evidence="6">
    <location>
        <begin position="161"/>
        <end position="175"/>
    </location>
</feature>
<dbReference type="Proteomes" id="UP000652761">
    <property type="component" value="Unassembled WGS sequence"/>
</dbReference>
<comment type="subcellular location">
    <subcellularLocation>
        <location evidence="1">Nucleus</location>
    </subcellularLocation>
</comment>
<keyword evidence="5" id="KW-0539">Nucleus</keyword>
<accession>A0A843XG18</accession>
<dbReference type="PANTHER" id="PTHR31744">
    <property type="entry name" value="PROTEIN CUP-SHAPED COTYLEDON 2-RELATED"/>
    <property type="match status" value="1"/>
</dbReference>
<sequence>MAPVTLPPGFRFHPTDEELVAYYLKRKINGRRIELEIIPEVDLYKCEPWDLPEKSFLPSKDLEWYFFSPRDRKYPNGSRTNRATRTGYWKATGKDRQVHSQRRAVGTKKTLVYYRGRAPHGSRTDWVMHEYCLDEKECENASGLQDAYALCRVLKRSTSEPEAAKRYGAPPKDHSQWISSDQSSGQSISGERGEDLESCPRYPFPQQAPPSGIIDQGNSFGVSAANCTNWMQFFAEEAPISTSLPFQNATRLPCLPFEMDIAMECARLQHRFSLPPLEVDDFPKVDYTNSVQVLHSGNYEDDIHGMGILREILSLPSAPGELAPQSNWTDIVLDGEVGDASIHQWDIIVSNMEEQLQEEGNIVEKPGEIQTPEITPAGDHRGCLQVDISTLAPGEGTDSTKCEGSCCSTTLSCPTGVGPFPN</sequence>
<evidence type="ECO:0000256" key="5">
    <source>
        <dbReference type="ARBA" id="ARBA00023242"/>
    </source>
</evidence>
<reference evidence="8" key="1">
    <citation type="submission" date="2017-07" db="EMBL/GenBank/DDBJ databases">
        <title>Taro Niue Genome Assembly and Annotation.</title>
        <authorList>
            <person name="Atibalentja N."/>
            <person name="Keating K."/>
            <person name="Fields C.J."/>
        </authorList>
    </citation>
    <scope>NUCLEOTIDE SEQUENCE</scope>
    <source>
        <strain evidence="8">Niue_2</strain>
        <tissue evidence="8">Leaf</tissue>
    </source>
</reference>
<organism evidence="8 9">
    <name type="scientific">Colocasia esculenta</name>
    <name type="common">Wild taro</name>
    <name type="synonym">Arum esculentum</name>
    <dbReference type="NCBI Taxonomy" id="4460"/>
    <lineage>
        <taxon>Eukaryota</taxon>
        <taxon>Viridiplantae</taxon>
        <taxon>Streptophyta</taxon>
        <taxon>Embryophyta</taxon>
        <taxon>Tracheophyta</taxon>
        <taxon>Spermatophyta</taxon>
        <taxon>Magnoliopsida</taxon>
        <taxon>Liliopsida</taxon>
        <taxon>Araceae</taxon>
        <taxon>Aroideae</taxon>
        <taxon>Colocasieae</taxon>
        <taxon>Colocasia</taxon>
    </lineage>
</organism>
<evidence type="ECO:0000256" key="4">
    <source>
        <dbReference type="ARBA" id="ARBA00023163"/>
    </source>
</evidence>
<protein>
    <recommendedName>
        <fullName evidence="7">NAC domain-containing protein</fullName>
    </recommendedName>
</protein>
<keyword evidence="3" id="KW-0238">DNA-binding</keyword>
<evidence type="ECO:0000259" key="7">
    <source>
        <dbReference type="PROSITE" id="PS51005"/>
    </source>
</evidence>
<dbReference type="OrthoDB" id="1860415at2759"/>
<dbReference type="EMBL" id="NMUH01008223">
    <property type="protein sequence ID" value="MQM18478.1"/>
    <property type="molecule type" value="Genomic_DNA"/>
</dbReference>
<evidence type="ECO:0000313" key="9">
    <source>
        <dbReference type="Proteomes" id="UP000652761"/>
    </source>
</evidence>
<evidence type="ECO:0000313" key="8">
    <source>
        <dbReference type="EMBL" id="MQM18478.1"/>
    </source>
</evidence>
<evidence type="ECO:0000256" key="1">
    <source>
        <dbReference type="ARBA" id="ARBA00004123"/>
    </source>
</evidence>
<dbReference type="Pfam" id="PF02365">
    <property type="entry name" value="NAM"/>
    <property type="match status" value="1"/>
</dbReference>
<keyword evidence="4" id="KW-0804">Transcription</keyword>
<feature type="compositionally biased region" description="Low complexity" evidence="6">
    <location>
        <begin position="176"/>
        <end position="190"/>
    </location>
</feature>
<dbReference type="FunFam" id="2.170.150.80:FF:000002">
    <property type="entry name" value="Nac domain-containing protein 86"/>
    <property type="match status" value="1"/>
</dbReference>
<dbReference type="Gene3D" id="2.170.150.80">
    <property type="entry name" value="NAC domain"/>
    <property type="match status" value="1"/>
</dbReference>
<dbReference type="SUPFAM" id="SSF101941">
    <property type="entry name" value="NAC domain"/>
    <property type="match status" value="1"/>
</dbReference>
<comment type="caution">
    <text evidence="8">The sequence shown here is derived from an EMBL/GenBank/DDBJ whole genome shotgun (WGS) entry which is preliminary data.</text>
</comment>